<keyword evidence="2" id="KW-0808">Transferase</keyword>
<dbReference type="GO" id="GO:0016747">
    <property type="term" value="F:acyltransferase activity, transferring groups other than amino-acyl groups"/>
    <property type="evidence" value="ECO:0007669"/>
    <property type="project" value="InterPro"/>
</dbReference>
<proteinExistence type="predicted"/>
<feature type="domain" description="N-acetyltransferase" evidence="1">
    <location>
        <begin position="207"/>
        <end position="377"/>
    </location>
</feature>
<dbReference type="PANTHER" id="PTHR41368:SF1">
    <property type="entry name" value="PROTEIN YGHO"/>
    <property type="match status" value="1"/>
</dbReference>
<sequence length="377" mass="44213">MSVEIREAKTPKEIREYIKFAWKVYTQDEQLKKNWVPHLIADYEKTLDKARYPLWEHADRACFTAWKNGQMQGTITATVNYTHNELHKDKVGFWGFFECMNDTEVSRALFDAAKAWLKARGLNAMRGPISPSINDQLGMLCKGYDSPPTFLMTYNPPYYHELCRDYGFRVEQELVAWLVNQKTIDLPRLKRISELVKKREKLHLRHLNIKDWQNEAKIIRALYNKAWELNWGFVPFTEKEFYTLAKDLKQIADPDLIYFVQNDKGEYVGFSLSLPDVNIALKHVNGNPMSLTGLIKFLWHSRKINRIRTIVMGVIPEYRNRGVDSLMNAETVEVGIRKGYWEAELSWVLKSNIPMQKLAEAIGAEPYKEYLIYQIDF</sequence>
<gene>
    <name evidence="2" type="ORF">D0433_02205</name>
</gene>
<dbReference type="AlphaFoldDB" id="A0A395M2P6"/>
<dbReference type="SUPFAM" id="SSF55729">
    <property type="entry name" value="Acyl-CoA N-acyltransferases (Nat)"/>
    <property type="match status" value="1"/>
</dbReference>
<evidence type="ECO:0000313" key="2">
    <source>
        <dbReference type="EMBL" id="RFM25016.1"/>
    </source>
</evidence>
<dbReference type="PROSITE" id="PS51186">
    <property type="entry name" value="GNAT"/>
    <property type="match status" value="1"/>
</dbReference>
<evidence type="ECO:0000313" key="3">
    <source>
        <dbReference type="Proteomes" id="UP000266389"/>
    </source>
</evidence>
<dbReference type="InterPro" id="IPR016181">
    <property type="entry name" value="Acyl_CoA_acyltransferase"/>
</dbReference>
<dbReference type="Proteomes" id="UP000266389">
    <property type="component" value="Unassembled WGS sequence"/>
</dbReference>
<protein>
    <submittedName>
        <fullName evidence="2">GNAT family N-acetyltransferase</fullName>
    </submittedName>
</protein>
<organism evidence="2 3">
    <name type="scientific">Candidatus Thermochlorobacter aerophilus</name>
    <dbReference type="NCBI Taxonomy" id="1868324"/>
    <lineage>
        <taxon>Bacteria</taxon>
        <taxon>Pseudomonadati</taxon>
        <taxon>Chlorobiota</taxon>
        <taxon>Chlorobiia</taxon>
        <taxon>Chlorobiales</taxon>
        <taxon>Candidatus Thermochlorobacteriaceae</taxon>
        <taxon>Candidatus Thermochlorobacter</taxon>
    </lineage>
</organism>
<dbReference type="InterPro" id="IPR000182">
    <property type="entry name" value="GNAT_dom"/>
</dbReference>
<reference evidence="2 3" key="1">
    <citation type="journal article" date="2011" name="ISME J.">
        <title>Community ecology of hot spring cyanobacterial mats: predominant populations and their functional potential.</title>
        <authorList>
            <person name="Klatt C.G."/>
            <person name="Wood J.M."/>
            <person name="Rusch D.B."/>
            <person name="Bateson M.M."/>
            <person name="Hamamura N."/>
            <person name="Heidelberg J.F."/>
            <person name="Grossman A.R."/>
            <person name="Bhaya D."/>
            <person name="Cohan F.M."/>
            <person name="Kuhl M."/>
            <person name="Bryant D.A."/>
            <person name="Ward D.M."/>
        </authorList>
    </citation>
    <scope>NUCLEOTIDE SEQUENCE [LARGE SCALE GENOMIC DNA]</scope>
    <source>
        <strain evidence="2">OS</strain>
    </source>
</reference>
<name>A0A395M2P6_9BACT</name>
<accession>A0A395M2P6</accession>
<dbReference type="InterPro" id="IPR039968">
    <property type="entry name" value="BcerS-like"/>
</dbReference>
<evidence type="ECO:0000259" key="1">
    <source>
        <dbReference type="PROSITE" id="PS51186"/>
    </source>
</evidence>
<comment type="caution">
    <text evidence="2">The sequence shown here is derived from an EMBL/GenBank/DDBJ whole genome shotgun (WGS) entry which is preliminary data.</text>
</comment>
<dbReference type="PANTHER" id="PTHR41368">
    <property type="entry name" value="PROTEIN YGHO"/>
    <property type="match status" value="1"/>
</dbReference>
<dbReference type="Gene3D" id="3.40.630.30">
    <property type="match status" value="1"/>
</dbReference>
<dbReference type="EMBL" id="PHFL01000010">
    <property type="protein sequence ID" value="RFM25016.1"/>
    <property type="molecule type" value="Genomic_DNA"/>
</dbReference>